<sequence length="429" mass="48600">MDIQCDTEENNEDIYLLAEQKIQFGESLKVYIDEHPNVDGLQKLSRKINQELKFLKKVYKNANLKKEHLQCSNLTHFSALVDTLKTVDNCQSVNKIFNLEDRKITVDIICDNGLTWIKVIARNPKSLSQIYMGNASYGVRSIVDQGEEYVECAKLHPCLFQTPKIIFVFTNGIGSNLASKLERRGIIVRGNKIEAHDIEGDSDSSEQENLDFESSNIVYNQPQDLSTQNIANIKKVNLDVSAMLAYCCSVTNGSAYLYDFDVPVLKQQAEWERLRPVKPILDEFLKDKRLYCCQTAKESFENIVNTVGGPTEKIRADKFMKNVTVLPDDASFRDTEEGSESNEIFNQVQLISGKNLPIGGKIRQRSLTIFMFGDRIQAITVTSNDGFVRAAKQQNINFVVFVHESRALTEQKELMKAKPLSAPDEIHPV</sequence>
<proteinExistence type="inferred from homology"/>
<dbReference type="OrthoDB" id="441890at2759"/>
<evidence type="ECO:0000256" key="1">
    <source>
        <dbReference type="ARBA" id="ARBA00006588"/>
    </source>
</evidence>
<dbReference type="Pfam" id="PF18474">
    <property type="entry name" value="DUF5614"/>
    <property type="match status" value="1"/>
</dbReference>
<comment type="similarity">
    <text evidence="1">Belongs to the UPF0415 family.</text>
</comment>
<evidence type="ECO:0008006" key="6">
    <source>
        <dbReference type="Google" id="ProtNLM"/>
    </source>
</evidence>
<feature type="domain" description="DUF1308" evidence="2">
    <location>
        <begin position="236"/>
        <end position="414"/>
    </location>
</feature>
<reference evidence="4 5" key="1">
    <citation type="journal article" date="2013" name="Genome Biol.">
        <title>Draft genome of the mountain pine beetle, Dendroctonus ponderosae Hopkins, a major forest pest.</title>
        <authorList>
            <person name="Keeling C.I."/>
            <person name="Yuen M.M."/>
            <person name="Liao N.Y."/>
            <person name="Docking T.R."/>
            <person name="Chan S.K."/>
            <person name="Taylor G.A."/>
            <person name="Palmquist D.L."/>
            <person name="Jackman S.D."/>
            <person name="Nguyen A."/>
            <person name="Li M."/>
            <person name="Henderson H."/>
            <person name="Janes J.K."/>
            <person name="Zhao Y."/>
            <person name="Pandoh P."/>
            <person name="Moore R."/>
            <person name="Sperling F.A."/>
            <person name="Huber D.P."/>
            <person name="Birol I."/>
            <person name="Jones S.J."/>
            <person name="Bohlmann J."/>
        </authorList>
    </citation>
    <scope>NUCLEOTIDE SEQUENCE</scope>
</reference>
<gene>
    <name evidence="4" type="ORF">D910_09554</name>
</gene>
<dbReference type="AlphaFoldDB" id="U4UGT1"/>
<dbReference type="Pfam" id="PF07000">
    <property type="entry name" value="DUF1308"/>
    <property type="match status" value="1"/>
</dbReference>
<accession>U4UGT1</accession>
<evidence type="ECO:0000313" key="5">
    <source>
        <dbReference type="Proteomes" id="UP000030742"/>
    </source>
</evidence>
<dbReference type="Proteomes" id="UP000030742">
    <property type="component" value="Unassembled WGS sequence"/>
</dbReference>
<dbReference type="PANTHER" id="PTHR13379">
    <property type="entry name" value="UNCHARACTERIZED DUF1308"/>
    <property type="match status" value="1"/>
</dbReference>
<dbReference type="InterPro" id="IPR010733">
    <property type="entry name" value="DUF1308"/>
</dbReference>
<dbReference type="EMBL" id="KB632314">
    <property type="protein sequence ID" value="ERL92237.1"/>
    <property type="molecule type" value="Genomic_DNA"/>
</dbReference>
<evidence type="ECO:0000259" key="2">
    <source>
        <dbReference type="Pfam" id="PF07000"/>
    </source>
</evidence>
<evidence type="ECO:0000313" key="4">
    <source>
        <dbReference type="EMBL" id="ERL92237.1"/>
    </source>
</evidence>
<organism evidence="4 5">
    <name type="scientific">Dendroctonus ponderosae</name>
    <name type="common">Mountain pine beetle</name>
    <dbReference type="NCBI Taxonomy" id="77166"/>
    <lineage>
        <taxon>Eukaryota</taxon>
        <taxon>Metazoa</taxon>
        <taxon>Ecdysozoa</taxon>
        <taxon>Arthropoda</taxon>
        <taxon>Hexapoda</taxon>
        <taxon>Insecta</taxon>
        <taxon>Pterygota</taxon>
        <taxon>Neoptera</taxon>
        <taxon>Endopterygota</taxon>
        <taxon>Coleoptera</taxon>
        <taxon>Polyphaga</taxon>
        <taxon>Cucujiformia</taxon>
        <taxon>Curculionidae</taxon>
        <taxon>Scolytinae</taxon>
        <taxon>Dendroctonus</taxon>
    </lineage>
</organism>
<dbReference type="PANTHER" id="PTHR13379:SF0">
    <property type="entry name" value="UPF0415 PROTEIN C7ORF25"/>
    <property type="match status" value="1"/>
</dbReference>
<protein>
    <recommendedName>
        <fullName evidence="6">DUF1308 domain-containing protein</fullName>
    </recommendedName>
</protein>
<feature type="domain" description="DUF5614" evidence="3">
    <location>
        <begin position="31"/>
        <end position="209"/>
    </location>
</feature>
<dbReference type="STRING" id="77166.U4UGT1"/>
<evidence type="ECO:0000259" key="3">
    <source>
        <dbReference type="Pfam" id="PF18474"/>
    </source>
</evidence>
<name>U4UGT1_DENPD</name>
<dbReference type="InterPro" id="IPR041076">
    <property type="entry name" value="DUF5614"/>
</dbReference>